<sequence>MAHTKRKADDVFSAPEAVEPDFSGQTHTAKRAHLDDHAAANSASGPPWQGLSSAPDSYQGLGGSCSDTSPARTSHTSASDRSDISQTYFSSPAVPAAVTGAAVSPWQTASASSYSGALVPYKGIEGDMLF</sequence>
<gene>
    <name evidence="2" type="ORF">WJX84_000113</name>
</gene>
<reference evidence="2 3" key="1">
    <citation type="journal article" date="2024" name="Nat. Commun.">
        <title>Phylogenomics reveals the evolutionary origins of lichenization in chlorophyte algae.</title>
        <authorList>
            <person name="Puginier C."/>
            <person name="Libourel C."/>
            <person name="Otte J."/>
            <person name="Skaloud P."/>
            <person name="Haon M."/>
            <person name="Grisel S."/>
            <person name="Petersen M."/>
            <person name="Berrin J.G."/>
            <person name="Delaux P.M."/>
            <person name="Dal Grande F."/>
            <person name="Keller J."/>
        </authorList>
    </citation>
    <scope>NUCLEOTIDE SEQUENCE [LARGE SCALE GENOMIC DNA]</scope>
    <source>
        <strain evidence="2 3">SAG 2523</strain>
    </source>
</reference>
<proteinExistence type="predicted"/>
<dbReference type="AlphaFoldDB" id="A0AAW1TEM9"/>
<comment type="caution">
    <text evidence="2">The sequence shown here is derived from an EMBL/GenBank/DDBJ whole genome shotgun (WGS) entry which is preliminary data.</text>
</comment>
<dbReference type="EMBL" id="JALJOV010000094">
    <property type="protein sequence ID" value="KAK9867315.1"/>
    <property type="molecule type" value="Genomic_DNA"/>
</dbReference>
<name>A0AAW1TEM9_9CHLO</name>
<evidence type="ECO:0000256" key="1">
    <source>
        <dbReference type="SAM" id="MobiDB-lite"/>
    </source>
</evidence>
<protein>
    <submittedName>
        <fullName evidence="2">Uncharacterized protein</fullName>
    </submittedName>
</protein>
<keyword evidence="3" id="KW-1185">Reference proteome</keyword>
<feature type="compositionally biased region" description="Polar residues" evidence="1">
    <location>
        <begin position="65"/>
        <end position="77"/>
    </location>
</feature>
<accession>A0AAW1TEM9</accession>
<feature type="region of interest" description="Disordered" evidence="1">
    <location>
        <begin position="1"/>
        <end position="84"/>
    </location>
</feature>
<evidence type="ECO:0000313" key="3">
    <source>
        <dbReference type="Proteomes" id="UP001485043"/>
    </source>
</evidence>
<dbReference type="Proteomes" id="UP001485043">
    <property type="component" value="Unassembled WGS sequence"/>
</dbReference>
<evidence type="ECO:0000313" key="2">
    <source>
        <dbReference type="EMBL" id="KAK9867315.1"/>
    </source>
</evidence>
<organism evidence="2 3">
    <name type="scientific">Apatococcus fuscideae</name>
    <dbReference type="NCBI Taxonomy" id="2026836"/>
    <lineage>
        <taxon>Eukaryota</taxon>
        <taxon>Viridiplantae</taxon>
        <taxon>Chlorophyta</taxon>
        <taxon>core chlorophytes</taxon>
        <taxon>Trebouxiophyceae</taxon>
        <taxon>Chlorellales</taxon>
        <taxon>Chlorellaceae</taxon>
        <taxon>Apatococcus</taxon>
    </lineage>
</organism>